<dbReference type="Gene3D" id="1.20.120.680">
    <property type="entry name" value="Formiminotetrahydrofolate cyclodeaminase monomer, up-and-down helical bundle"/>
    <property type="match status" value="1"/>
</dbReference>
<dbReference type="RefSeq" id="WP_090089297.1">
    <property type="nucleotide sequence ID" value="NZ_FOMG01000005.1"/>
</dbReference>
<protein>
    <submittedName>
        <fullName evidence="2">Formiminotetrahydrofolate cyclodeaminase</fullName>
    </submittedName>
</protein>
<proteinExistence type="predicted"/>
<reference evidence="2 3" key="1">
    <citation type="submission" date="2016-10" db="EMBL/GenBank/DDBJ databases">
        <authorList>
            <person name="de Groot N.N."/>
        </authorList>
    </citation>
    <scope>NUCLEOTIDE SEQUENCE [LARGE SCALE GENOMIC DNA]</scope>
    <source>
        <strain evidence="2 3">DSM 12992</strain>
    </source>
</reference>
<dbReference type="SUPFAM" id="SSF101262">
    <property type="entry name" value="Methenyltetrahydrofolate cyclohydrolase-like"/>
    <property type="match status" value="1"/>
</dbReference>
<accession>A0A1I1JZT0</accession>
<name>A0A1I1JZT0_9CLOT</name>
<evidence type="ECO:0000313" key="3">
    <source>
        <dbReference type="Proteomes" id="UP000199263"/>
    </source>
</evidence>
<dbReference type="AlphaFoldDB" id="A0A1I1JZT0"/>
<keyword evidence="3" id="KW-1185">Reference proteome</keyword>
<organism evidence="2 3">
    <name type="scientific">Clostridium uliginosum</name>
    <dbReference type="NCBI Taxonomy" id="119641"/>
    <lineage>
        <taxon>Bacteria</taxon>
        <taxon>Bacillati</taxon>
        <taxon>Bacillota</taxon>
        <taxon>Clostridia</taxon>
        <taxon>Eubacteriales</taxon>
        <taxon>Clostridiaceae</taxon>
        <taxon>Clostridium</taxon>
    </lineage>
</organism>
<dbReference type="GO" id="GO:0003824">
    <property type="term" value="F:catalytic activity"/>
    <property type="evidence" value="ECO:0007669"/>
    <property type="project" value="InterPro"/>
</dbReference>
<dbReference type="EMBL" id="FOMG01000005">
    <property type="protein sequence ID" value="SFC54064.1"/>
    <property type="molecule type" value="Genomic_DNA"/>
</dbReference>
<dbReference type="Proteomes" id="UP000199263">
    <property type="component" value="Unassembled WGS sequence"/>
</dbReference>
<dbReference type="Pfam" id="PF04961">
    <property type="entry name" value="FTCD_C"/>
    <property type="match status" value="1"/>
</dbReference>
<dbReference type="InterPro" id="IPR007044">
    <property type="entry name" value="Cyclodeamin/CycHdrlase"/>
</dbReference>
<dbReference type="STRING" id="119641.SAMN05421842_1054"/>
<evidence type="ECO:0000259" key="1">
    <source>
        <dbReference type="Pfam" id="PF04961"/>
    </source>
</evidence>
<dbReference type="InterPro" id="IPR036178">
    <property type="entry name" value="Formintransfe-cycloase-like_sf"/>
</dbReference>
<dbReference type="OrthoDB" id="7959174at2"/>
<evidence type="ECO:0000313" key="2">
    <source>
        <dbReference type="EMBL" id="SFC54064.1"/>
    </source>
</evidence>
<sequence>MEFYKETIVGFLENVSSDLPSPGGGSVAGLIAALSGALNSMVYSLTIGKKSYESLNEDDKSMIKEFQEESKKFTTRSLELMEEDRNGFLALMDSYKLPKETEEDKEKRNLAIKENTKKAMLPPLTLARESISFYKNLNVMSKYGNKMLLSDLGMSAILLHCAIESSIMNVKVNLNCLREDKEFFNQIKDELNTILNNSLMKKDLINKKVNACIFPEV</sequence>
<gene>
    <name evidence="2" type="ORF">SAMN05421842_1054</name>
</gene>
<feature type="domain" description="Cyclodeaminase/cyclohydrolase" evidence="1">
    <location>
        <begin position="8"/>
        <end position="192"/>
    </location>
</feature>